<dbReference type="InterPro" id="IPR023198">
    <property type="entry name" value="PGP-like_dom2"/>
</dbReference>
<dbReference type="RefSeq" id="WP_014557260.1">
    <property type="nucleotide sequence ID" value="NZ_JADEZV010000001.1"/>
</dbReference>
<dbReference type="GO" id="GO:0006281">
    <property type="term" value="P:DNA repair"/>
    <property type="evidence" value="ECO:0007669"/>
    <property type="project" value="TreeGrafter"/>
</dbReference>
<dbReference type="PANTHER" id="PTHR43434:SF1">
    <property type="entry name" value="PHOSPHOGLYCOLATE PHOSPHATASE"/>
    <property type="match status" value="1"/>
</dbReference>
<dbReference type="InterPro" id="IPR050155">
    <property type="entry name" value="HAD-like_hydrolase_sf"/>
</dbReference>
<protein>
    <submittedName>
        <fullName evidence="1">HAD family hydrolase</fullName>
    </submittedName>
</protein>
<dbReference type="SUPFAM" id="SSF56784">
    <property type="entry name" value="HAD-like"/>
    <property type="match status" value="1"/>
</dbReference>
<dbReference type="SFLD" id="SFLDG01129">
    <property type="entry name" value="C1.5:_HAD__Beta-PGM__Phosphata"/>
    <property type="match status" value="1"/>
</dbReference>
<dbReference type="InterPro" id="IPR041492">
    <property type="entry name" value="HAD_2"/>
</dbReference>
<dbReference type="Proteomes" id="UP000652307">
    <property type="component" value="Unassembled WGS sequence"/>
</dbReference>
<reference evidence="1" key="1">
    <citation type="submission" date="2020-10" db="EMBL/GenBank/DDBJ databases">
        <title>Fervidococcus fontis strain 3639Fd - the first crenarchaeon capable of growth on lipids.</title>
        <authorList>
            <person name="Kochetkova T.V."/>
            <person name="Elcheninov A.G."/>
            <person name="Toschakov S.V."/>
            <person name="Kublanov I.V."/>
        </authorList>
    </citation>
    <scope>NUCLEOTIDE SEQUENCE</scope>
    <source>
        <strain evidence="1">3639Fd</strain>
    </source>
</reference>
<organism evidence="1 2">
    <name type="scientific">Fervidicoccus fontis</name>
    <dbReference type="NCBI Taxonomy" id="683846"/>
    <lineage>
        <taxon>Archaea</taxon>
        <taxon>Thermoproteota</taxon>
        <taxon>Thermoprotei</taxon>
        <taxon>Fervidicoccales</taxon>
        <taxon>Fervidicoccaceae</taxon>
        <taxon>Fervidicoccus</taxon>
    </lineage>
</organism>
<dbReference type="AlphaFoldDB" id="A0A843ACP3"/>
<comment type="caution">
    <text evidence="1">The sequence shown here is derived from an EMBL/GenBank/DDBJ whole genome shotgun (WGS) entry which is preliminary data.</text>
</comment>
<dbReference type="GO" id="GO:0008967">
    <property type="term" value="F:phosphoglycolate phosphatase activity"/>
    <property type="evidence" value="ECO:0007669"/>
    <property type="project" value="TreeGrafter"/>
</dbReference>
<dbReference type="SFLD" id="SFLDS00003">
    <property type="entry name" value="Haloacid_Dehalogenase"/>
    <property type="match status" value="1"/>
</dbReference>
<sequence length="212" mass="24594">MQKTLYILDLDMTLIDSLKVFYRVYSQLLKKYFNEDISFEDFYEKFCTNSLDNYKNYPKDFWKDFKEMYYAKDRSEIKPIDGAEELLRFLNERGIVVVLSGRGVDGDEVLKELEYFSLSKYVSEVYTLKIYDSDKPFLKDDAVRKIINNHRGFSKCILVGDYVDDVSAGPKNGCISIGITINGCKSGEELLRAGADYVVEDLFELKSILEKL</sequence>
<dbReference type="PANTHER" id="PTHR43434">
    <property type="entry name" value="PHOSPHOGLYCOLATE PHOSPHATASE"/>
    <property type="match status" value="1"/>
</dbReference>
<evidence type="ECO:0000313" key="1">
    <source>
        <dbReference type="EMBL" id="MBE9390866.1"/>
    </source>
</evidence>
<dbReference type="Gene3D" id="1.10.150.240">
    <property type="entry name" value="Putative phosphatase, domain 2"/>
    <property type="match status" value="1"/>
</dbReference>
<dbReference type="EMBL" id="JADEZV010000001">
    <property type="protein sequence ID" value="MBE9390866.1"/>
    <property type="molecule type" value="Genomic_DNA"/>
</dbReference>
<dbReference type="GeneID" id="12449182"/>
<keyword evidence="1" id="KW-0378">Hydrolase</keyword>
<dbReference type="Pfam" id="PF13419">
    <property type="entry name" value="HAD_2"/>
    <property type="match status" value="1"/>
</dbReference>
<dbReference type="InterPro" id="IPR036412">
    <property type="entry name" value="HAD-like_sf"/>
</dbReference>
<dbReference type="Gene3D" id="3.40.50.1000">
    <property type="entry name" value="HAD superfamily/HAD-like"/>
    <property type="match status" value="1"/>
</dbReference>
<dbReference type="OMA" id="FDKTWLI"/>
<name>A0A843ACP3_9CREN</name>
<gene>
    <name evidence="1" type="ORF">IOK49_02055</name>
</gene>
<dbReference type="InterPro" id="IPR023214">
    <property type="entry name" value="HAD_sf"/>
</dbReference>
<evidence type="ECO:0000313" key="2">
    <source>
        <dbReference type="Proteomes" id="UP000652307"/>
    </source>
</evidence>
<proteinExistence type="predicted"/>
<accession>A0A843ACP3</accession>